<keyword evidence="3" id="KW-1185">Reference proteome</keyword>
<evidence type="ECO:0000313" key="3">
    <source>
        <dbReference type="Proteomes" id="UP001272242"/>
    </source>
</evidence>
<reference evidence="3" key="1">
    <citation type="journal article" date="2023" name="Mar. Drugs">
        <title>Gemmata algarum, a Novel Planctomycete Isolated from an Algal Mat, Displays Antimicrobial Activity.</title>
        <authorList>
            <person name="Kumar G."/>
            <person name="Kallscheuer N."/>
            <person name="Kashif M."/>
            <person name="Ahamad S."/>
            <person name="Jagadeeshwari U."/>
            <person name="Pannikurungottu S."/>
            <person name="Haufschild T."/>
            <person name="Kabuu M."/>
            <person name="Sasikala C."/>
            <person name="Jogler C."/>
            <person name="Ramana C."/>
        </authorList>
    </citation>
    <scope>NUCLEOTIDE SEQUENCE [LARGE SCALE GENOMIC DNA]</scope>
    <source>
        <strain evidence="3">JC673</strain>
    </source>
</reference>
<evidence type="ECO:0000313" key="2">
    <source>
        <dbReference type="EMBL" id="MDY3560972.1"/>
    </source>
</evidence>
<comment type="caution">
    <text evidence="2">The sequence shown here is derived from an EMBL/GenBank/DDBJ whole genome shotgun (WGS) entry which is preliminary data.</text>
</comment>
<keyword evidence="1" id="KW-1133">Transmembrane helix</keyword>
<proteinExistence type="predicted"/>
<dbReference type="RefSeq" id="WP_320687458.1">
    <property type="nucleotide sequence ID" value="NZ_JAXBLV010000187.1"/>
</dbReference>
<dbReference type="EMBL" id="JAXBLV010000187">
    <property type="protein sequence ID" value="MDY3560972.1"/>
    <property type="molecule type" value="Genomic_DNA"/>
</dbReference>
<accession>A0ABU5F2K7</accession>
<dbReference type="Proteomes" id="UP001272242">
    <property type="component" value="Unassembled WGS sequence"/>
</dbReference>
<organism evidence="2 3">
    <name type="scientific">Gemmata algarum</name>
    <dbReference type="NCBI Taxonomy" id="2975278"/>
    <lineage>
        <taxon>Bacteria</taxon>
        <taxon>Pseudomonadati</taxon>
        <taxon>Planctomycetota</taxon>
        <taxon>Planctomycetia</taxon>
        <taxon>Gemmatales</taxon>
        <taxon>Gemmataceae</taxon>
        <taxon>Gemmata</taxon>
    </lineage>
</organism>
<evidence type="ECO:0008006" key="4">
    <source>
        <dbReference type="Google" id="ProtNLM"/>
    </source>
</evidence>
<sequence>MAEHRQIWHRDRWRFRVESLSRSLRFPDRKSESVLVSDGTENRVLHKADKSGMVSAPVYAPIEEGFDYLSYFRSLDGMFELPDVFRKRLSAGAWVTRGPGGRLVLDLPPVEEKGLYDKHGFQLVVDPAQGFFPVEVRVLRLNPGAKTALRRLMTVEAFTRLPNGVTVPVKATTRLYNTSPGPELGQEDYSVTGEVDVAGSKWNVTPPDTTFRLGFPVGTVVHDTTRKVKFISGSSDPGSNVDQLIAQASEALPLGSAAEFQTVSKTWWRDWRWACGLVAALLVVGITALRLLRRGKAA</sequence>
<gene>
    <name evidence="2" type="ORF">R5W23_002221</name>
</gene>
<feature type="transmembrane region" description="Helical" evidence="1">
    <location>
        <begin position="271"/>
        <end position="292"/>
    </location>
</feature>
<keyword evidence="1" id="KW-0472">Membrane</keyword>
<evidence type="ECO:0000256" key="1">
    <source>
        <dbReference type="SAM" id="Phobius"/>
    </source>
</evidence>
<name>A0ABU5F2K7_9BACT</name>
<keyword evidence="1" id="KW-0812">Transmembrane</keyword>
<protein>
    <recommendedName>
        <fullName evidence="4">DUF3999 family protein</fullName>
    </recommendedName>
</protein>